<sequence>MHPNTPHSCVSPVGLCPLVSPLLRGLVHFESSVERRDIASVQCSLSLS</sequence>
<evidence type="ECO:0000313" key="1">
    <source>
        <dbReference type="EMBL" id="TGZ45622.1"/>
    </source>
</evidence>
<evidence type="ECO:0000313" key="2">
    <source>
        <dbReference type="Proteomes" id="UP000310200"/>
    </source>
</evidence>
<proteinExistence type="predicted"/>
<comment type="caution">
    <text evidence="1">The sequence shown here is derived from an EMBL/GenBank/DDBJ whole genome shotgun (WGS) entry which is preliminary data.</text>
</comment>
<organism evidence="1 2">
    <name type="scientific">Temnothorax longispinosus</name>
    <dbReference type="NCBI Taxonomy" id="300112"/>
    <lineage>
        <taxon>Eukaryota</taxon>
        <taxon>Metazoa</taxon>
        <taxon>Ecdysozoa</taxon>
        <taxon>Arthropoda</taxon>
        <taxon>Hexapoda</taxon>
        <taxon>Insecta</taxon>
        <taxon>Pterygota</taxon>
        <taxon>Neoptera</taxon>
        <taxon>Endopterygota</taxon>
        <taxon>Hymenoptera</taxon>
        <taxon>Apocrita</taxon>
        <taxon>Aculeata</taxon>
        <taxon>Formicoidea</taxon>
        <taxon>Formicidae</taxon>
        <taxon>Myrmicinae</taxon>
        <taxon>Temnothorax</taxon>
    </lineage>
</organism>
<reference evidence="1 2" key="1">
    <citation type="journal article" date="2019" name="Philos. Trans. R. Soc. Lond., B, Biol. Sci.">
        <title>Ant behaviour and brain gene expression of defending hosts depend on the ecological success of the intruding social parasite.</title>
        <authorList>
            <person name="Kaur R."/>
            <person name="Stoldt M."/>
            <person name="Jongepier E."/>
            <person name="Feldmeyer B."/>
            <person name="Menzel F."/>
            <person name="Bornberg-Bauer E."/>
            <person name="Foitzik S."/>
        </authorList>
    </citation>
    <scope>NUCLEOTIDE SEQUENCE [LARGE SCALE GENOMIC DNA]</scope>
    <source>
        <tissue evidence="1">Whole body</tissue>
    </source>
</reference>
<name>A0A4S2K887_9HYME</name>
<gene>
    <name evidence="1" type="ORF">DBV15_04704</name>
</gene>
<dbReference type="AlphaFoldDB" id="A0A4S2K887"/>
<dbReference type="EMBL" id="QBLH01003108">
    <property type="protein sequence ID" value="TGZ45622.1"/>
    <property type="molecule type" value="Genomic_DNA"/>
</dbReference>
<protein>
    <submittedName>
        <fullName evidence="1">Uncharacterized protein</fullName>
    </submittedName>
</protein>
<keyword evidence="2" id="KW-1185">Reference proteome</keyword>
<dbReference type="Proteomes" id="UP000310200">
    <property type="component" value="Unassembled WGS sequence"/>
</dbReference>
<accession>A0A4S2K887</accession>